<evidence type="ECO:0000256" key="1">
    <source>
        <dbReference type="ARBA" id="ARBA00004141"/>
    </source>
</evidence>
<feature type="transmembrane region" description="Helical" evidence="5">
    <location>
        <begin position="252"/>
        <end position="271"/>
    </location>
</feature>
<feature type="transmembrane region" description="Helical" evidence="5">
    <location>
        <begin position="283"/>
        <end position="308"/>
    </location>
</feature>
<proteinExistence type="predicted"/>
<organism evidence="7 8">
    <name type="scientific">Necator americanus</name>
    <name type="common">Human hookworm</name>
    <dbReference type="NCBI Taxonomy" id="51031"/>
    <lineage>
        <taxon>Eukaryota</taxon>
        <taxon>Metazoa</taxon>
        <taxon>Ecdysozoa</taxon>
        <taxon>Nematoda</taxon>
        <taxon>Chromadorea</taxon>
        <taxon>Rhabditida</taxon>
        <taxon>Rhabditina</taxon>
        <taxon>Rhabditomorpha</taxon>
        <taxon>Strongyloidea</taxon>
        <taxon>Ancylostomatidae</taxon>
        <taxon>Bunostominae</taxon>
        <taxon>Necator</taxon>
    </lineage>
</organism>
<keyword evidence="3 5" id="KW-1133">Transmembrane helix</keyword>
<sequence>MAEAIQKRMAYCPPTGIDDDDISTIPESCDIKPEELEHARKAVLKREHRKKISTTFSLVNMIRGMIGPGCFAMPMSFKQAGLWGAMVLDFLLGILSTICMIKLCTSAQYLVALNQSGPLDYGNMAGAAFSSSNSKIIKKLEHVARWFVNACLITLQFGICSIYYLFVIDHLKEIIDVIWPENGIPRNLYFLIVLPLFLSLTMVRNIHAMSWICLFGNVLMTVSLMIILIKVISAPHIHTSALPAFTDIKGTVMAAGAILYALEGQALVLPLENKMKYPKDMIGWTGVLTTGIALVTLVYAACGFYGFITYGENVAASITLNLSNSPIDFSVKIMLMLVVYSSYLLQQFPVVQMLFPFIKRPLRARKVRRVYIISLEFLFRFVYVFITLGLSWLIPNLDDIIPLFGGSAGMTLSLIIPPTLETVTFFNEWRYKRSRNWPLLIDSSTETSAQVPPRVSERLFLVDFSQGTERKFFKELTKNCAFYDSCINWTRIKPSV</sequence>
<accession>A0ABR1C727</accession>
<evidence type="ECO:0000256" key="4">
    <source>
        <dbReference type="ARBA" id="ARBA00023136"/>
    </source>
</evidence>
<feature type="transmembrane region" description="Helical" evidence="5">
    <location>
        <begin position="210"/>
        <end position="232"/>
    </location>
</feature>
<feature type="transmembrane region" description="Helical" evidence="5">
    <location>
        <begin position="370"/>
        <end position="394"/>
    </location>
</feature>
<comment type="caution">
    <text evidence="7">The sequence shown here is derived from an EMBL/GenBank/DDBJ whole genome shotgun (WGS) entry which is preliminary data.</text>
</comment>
<protein>
    <recommendedName>
        <fullName evidence="6">Amino acid transporter transmembrane domain-containing protein</fullName>
    </recommendedName>
</protein>
<feature type="transmembrane region" description="Helical" evidence="5">
    <location>
        <begin position="400"/>
        <end position="426"/>
    </location>
</feature>
<reference evidence="7 8" key="1">
    <citation type="submission" date="2023-08" db="EMBL/GenBank/DDBJ databases">
        <title>A Necator americanus chromosomal reference genome.</title>
        <authorList>
            <person name="Ilik V."/>
            <person name="Petrzelkova K.J."/>
            <person name="Pardy F."/>
            <person name="Fuh T."/>
            <person name="Niatou-Singa F.S."/>
            <person name="Gouil Q."/>
            <person name="Baker L."/>
            <person name="Ritchie M.E."/>
            <person name="Jex A.R."/>
            <person name="Gazzola D."/>
            <person name="Li H."/>
            <person name="Toshio Fujiwara R."/>
            <person name="Zhan B."/>
            <person name="Aroian R.V."/>
            <person name="Pafco B."/>
            <person name="Schwarz E.M."/>
        </authorList>
    </citation>
    <scope>NUCLEOTIDE SEQUENCE [LARGE SCALE GENOMIC DNA]</scope>
    <source>
        <strain evidence="7 8">Aroian</strain>
        <tissue evidence="7">Whole animal</tissue>
    </source>
</reference>
<dbReference type="Proteomes" id="UP001303046">
    <property type="component" value="Unassembled WGS sequence"/>
</dbReference>
<feature type="domain" description="Amino acid transporter transmembrane" evidence="6">
    <location>
        <begin position="51"/>
        <end position="430"/>
    </location>
</feature>
<feature type="transmembrane region" description="Helical" evidence="5">
    <location>
        <begin position="146"/>
        <end position="166"/>
    </location>
</feature>
<name>A0ABR1C727_NECAM</name>
<keyword evidence="4 5" id="KW-0472">Membrane</keyword>
<evidence type="ECO:0000313" key="7">
    <source>
        <dbReference type="EMBL" id="KAK6733233.1"/>
    </source>
</evidence>
<feature type="transmembrane region" description="Helical" evidence="5">
    <location>
        <begin position="80"/>
        <end position="101"/>
    </location>
</feature>
<gene>
    <name evidence="7" type="primary">Necator_chrII.g4950</name>
    <name evidence="7" type="ORF">RB195_017158</name>
</gene>
<feature type="transmembrane region" description="Helical" evidence="5">
    <location>
        <begin position="55"/>
        <end position="74"/>
    </location>
</feature>
<feature type="transmembrane region" description="Helical" evidence="5">
    <location>
        <begin position="186"/>
        <end position="203"/>
    </location>
</feature>
<evidence type="ECO:0000259" key="6">
    <source>
        <dbReference type="Pfam" id="PF01490"/>
    </source>
</evidence>
<keyword evidence="2 5" id="KW-0812">Transmembrane</keyword>
<dbReference type="PANTHER" id="PTHR22950:SF349">
    <property type="entry name" value="AMINO ACID TRANSPORTER TRANSMEMBRANE DOMAIN-CONTAINING PROTEIN"/>
    <property type="match status" value="1"/>
</dbReference>
<evidence type="ECO:0000256" key="2">
    <source>
        <dbReference type="ARBA" id="ARBA00022692"/>
    </source>
</evidence>
<dbReference type="InterPro" id="IPR013057">
    <property type="entry name" value="AA_transpt_TM"/>
</dbReference>
<evidence type="ECO:0000313" key="8">
    <source>
        <dbReference type="Proteomes" id="UP001303046"/>
    </source>
</evidence>
<comment type="subcellular location">
    <subcellularLocation>
        <location evidence="1">Membrane</location>
        <topology evidence="1">Multi-pass membrane protein</topology>
    </subcellularLocation>
</comment>
<dbReference type="EMBL" id="JAVFWL010000002">
    <property type="protein sequence ID" value="KAK6733233.1"/>
    <property type="molecule type" value="Genomic_DNA"/>
</dbReference>
<keyword evidence="8" id="KW-1185">Reference proteome</keyword>
<evidence type="ECO:0000256" key="5">
    <source>
        <dbReference type="SAM" id="Phobius"/>
    </source>
</evidence>
<feature type="transmembrane region" description="Helical" evidence="5">
    <location>
        <begin position="333"/>
        <end position="358"/>
    </location>
</feature>
<evidence type="ECO:0000256" key="3">
    <source>
        <dbReference type="ARBA" id="ARBA00022989"/>
    </source>
</evidence>
<dbReference type="Pfam" id="PF01490">
    <property type="entry name" value="Aa_trans"/>
    <property type="match status" value="1"/>
</dbReference>
<dbReference type="PANTHER" id="PTHR22950">
    <property type="entry name" value="AMINO ACID TRANSPORTER"/>
    <property type="match status" value="1"/>
</dbReference>